<feature type="non-terminal residue" evidence="2">
    <location>
        <position position="113"/>
    </location>
</feature>
<dbReference type="AlphaFoldDB" id="A0AAJ0MKU7"/>
<reference evidence="2" key="1">
    <citation type="journal article" date="2023" name="Mol. Phylogenet. Evol.">
        <title>Genome-scale phylogeny and comparative genomics of the fungal order Sordariales.</title>
        <authorList>
            <person name="Hensen N."/>
            <person name="Bonometti L."/>
            <person name="Westerberg I."/>
            <person name="Brannstrom I.O."/>
            <person name="Guillou S."/>
            <person name="Cros-Aarteil S."/>
            <person name="Calhoun S."/>
            <person name="Haridas S."/>
            <person name="Kuo A."/>
            <person name="Mondo S."/>
            <person name="Pangilinan J."/>
            <person name="Riley R."/>
            <person name="LaButti K."/>
            <person name="Andreopoulos B."/>
            <person name="Lipzen A."/>
            <person name="Chen C."/>
            <person name="Yan M."/>
            <person name="Daum C."/>
            <person name="Ng V."/>
            <person name="Clum A."/>
            <person name="Steindorff A."/>
            <person name="Ohm R.A."/>
            <person name="Martin F."/>
            <person name="Silar P."/>
            <person name="Natvig D.O."/>
            <person name="Lalanne C."/>
            <person name="Gautier V."/>
            <person name="Ament-Velasquez S.L."/>
            <person name="Kruys A."/>
            <person name="Hutchinson M.I."/>
            <person name="Powell A.J."/>
            <person name="Barry K."/>
            <person name="Miller A.N."/>
            <person name="Grigoriev I.V."/>
            <person name="Debuchy R."/>
            <person name="Gladieux P."/>
            <person name="Hiltunen Thoren M."/>
            <person name="Johannesson H."/>
        </authorList>
    </citation>
    <scope>NUCLEOTIDE SEQUENCE</scope>
    <source>
        <strain evidence="2">CBS 955.72</strain>
    </source>
</reference>
<feature type="non-terminal residue" evidence="2">
    <location>
        <position position="1"/>
    </location>
</feature>
<accession>A0AAJ0MKU7</accession>
<protein>
    <submittedName>
        <fullName evidence="2">Uncharacterized protein</fullName>
    </submittedName>
</protein>
<proteinExistence type="predicted"/>
<dbReference type="GO" id="GO:0003677">
    <property type="term" value="F:DNA binding"/>
    <property type="evidence" value="ECO:0007669"/>
    <property type="project" value="UniProtKB-KW"/>
</dbReference>
<keyword evidence="1" id="KW-0238">DNA-binding</keyword>
<evidence type="ECO:0000256" key="1">
    <source>
        <dbReference type="ARBA" id="ARBA00023125"/>
    </source>
</evidence>
<evidence type="ECO:0000313" key="3">
    <source>
        <dbReference type="Proteomes" id="UP001275084"/>
    </source>
</evidence>
<dbReference type="Proteomes" id="UP001275084">
    <property type="component" value="Unassembled WGS sequence"/>
</dbReference>
<dbReference type="EMBL" id="JAUIQD010000001">
    <property type="protein sequence ID" value="KAK3364185.1"/>
    <property type="molecule type" value="Genomic_DNA"/>
</dbReference>
<comment type="caution">
    <text evidence="2">The sequence shown here is derived from an EMBL/GenBank/DDBJ whole genome shotgun (WGS) entry which is preliminary data.</text>
</comment>
<sequence>NRPKNTKKAYDRKAKEFVDWCEDRGFPDGFTVTEDELLLFLNQEVIGWPLRKKSRQADPEAELNDGKLSWRSVQLYITAATDLWRQQKGLGMNTHSSPRGDSIQAFIKALRRE</sequence>
<dbReference type="InterPro" id="IPR010998">
    <property type="entry name" value="Integrase_recombinase_N"/>
</dbReference>
<reference evidence="2" key="2">
    <citation type="submission" date="2023-06" db="EMBL/GenBank/DDBJ databases">
        <authorList>
            <consortium name="Lawrence Berkeley National Laboratory"/>
            <person name="Haridas S."/>
            <person name="Hensen N."/>
            <person name="Bonometti L."/>
            <person name="Westerberg I."/>
            <person name="Brannstrom I.O."/>
            <person name="Guillou S."/>
            <person name="Cros-Aarteil S."/>
            <person name="Calhoun S."/>
            <person name="Kuo A."/>
            <person name="Mondo S."/>
            <person name="Pangilinan J."/>
            <person name="Riley R."/>
            <person name="Labutti K."/>
            <person name="Andreopoulos B."/>
            <person name="Lipzen A."/>
            <person name="Chen C."/>
            <person name="Yanf M."/>
            <person name="Daum C."/>
            <person name="Ng V."/>
            <person name="Clum A."/>
            <person name="Steindorff A."/>
            <person name="Ohm R."/>
            <person name="Martin F."/>
            <person name="Silar P."/>
            <person name="Natvig D."/>
            <person name="Lalanne C."/>
            <person name="Gautier V."/>
            <person name="Ament-Velasquez S.L."/>
            <person name="Kruys A."/>
            <person name="Hutchinson M.I."/>
            <person name="Powell A.J."/>
            <person name="Barry K."/>
            <person name="Miller A.N."/>
            <person name="Grigoriev I.V."/>
            <person name="Debuchy R."/>
            <person name="Gladieux P."/>
            <person name="Thoren M.H."/>
            <person name="Johannesson H."/>
        </authorList>
    </citation>
    <scope>NUCLEOTIDE SEQUENCE</scope>
    <source>
        <strain evidence="2">CBS 955.72</strain>
    </source>
</reference>
<dbReference type="SUPFAM" id="SSF47823">
    <property type="entry name" value="lambda integrase-like, N-terminal domain"/>
    <property type="match status" value="1"/>
</dbReference>
<evidence type="ECO:0000313" key="2">
    <source>
        <dbReference type="EMBL" id="KAK3364185.1"/>
    </source>
</evidence>
<keyword evidence="3" id="KW-1185">Reference proteome</keyword>
<dbReference type="Gene3D" id="1.10.150.130">
    <property type="match status" value="1"/>
</dbReference>
<name>A0AAJ0MKU7_9PEZI</name>
<gene>
    <name evidence="2" type="ORF">B0T25DRAFT_421549</name>
</gene>
<organism evidence="2 3">
    <name type="scientific">Lasiosphaeria hispida</name>
    <dbReference type="NCBI Taxonomy" id="260671"/>
    <lineage>
        <taxon>Eukaryota</taxon>
        <taxon>Fungi</taxon>
        <taxon>Dikarya</taxon>
        <taxon>Ascomycota</taxon>
        <taxon>Pezizomycotina</taxon>
        <taxon>Sordariomycetes</taxon>
        <taxon>Sordariomycetidae</taxon>
        <taxon>Sordariales</taxon>
        <taxon>Lasiosphaeriaceae</taxon>
        <taxon>Lasiosphaeria</taxon>
    </lineage>
</organism>